<dbReference type="EMBL" id="KV417533">
    <property type="protein sequence ID" value="KZP23252.1"/>
    <property type="molecule type" value="Genomic_DNA"/>
</dbReference>
<dbReference type="Proteomes" id="UP000076532">
    <property type="component" value="Unassembled WGS sequence"/>
</dbReference>
<evidence type="ECO:0000313" key="1">
    <source>
        <dbReference type="EMBL" id="KZP23252.1"/>
    </source>
</evidence>
<name>A0A166LRP5_9AGAM</name>
<organism evidence="1 2">
    <name type="scientific">Athelia psychrophila</name>
    <dbReference type="NCBI Taxonomy" id="1759441"/>
    <lineage>
        <taxon>Eukaryota</taxon>
        <taxon>Fungi</taxon>
        <taxon>Dikarya</taxon>
        <taxon>Basidiomycota</taxon>
        <taxon>Agaricomycotina</taxon>
        <taxon>Agaricomycetes</taxon>
        <taxon>Agaricomycetidae</taxon>
        <taxon>Atheliales</taxon>
        <taxon>Atheliaceae</taxon>
        <taxon>Athelia</taxon>
    </lineage>
</organism>
<dbReference type="AlphaFoldDB" id="A0A166LRP5"/>
<sequence>MFQRTRAAPLSAKEHEECAKLQWQMERRSHIADVKEEHSQGPVMARYFLEKLMSDREMFQQELRQIDYTRCHKK</sequence>
<gene>
    <name evidence="1" type="ORF">FIBSPDRAFT_858507</name>
</gene>
<accession>A0A166LRP5</accession>
<evidence type="ECO:0000313" key="2">
    <source>
        <dbReference type="Proteomes" id="UP000076532"/>
    </source>
</evidence>
<keyword evidence="2" id="KW-1185">Reference proteome</keyword>
<reference evidence="1 2" key="1">
    <citation type="journal article" date="2016" name="Mol. Biol. Evol.">
        <title>Comparative Genomics of Early-Diverging Mushroom-Forming Fungi Provides Insights into the Origins of Lignocellulose Decay Capabilities.</title>
        <authorList>
            <person name="Nagy L.G."/>
            <person name="Riley R."/>
            <person name="Tritt A."/>
            <person name="Adam C."/>
            <person name="Daum C."/>
            <person name="Floudas D."/>
            <person name="Sun H."/>
            <person name="Yadav J.S."/>
            <person name="Pangilinan J."/>
            <person name="Larsson K.H."/>
            <person name="Matsuura K."/>
            <person name="Barry K."/>
            <person name="Labutti K."/>
            <person name="Kuo R."/>
            <person name="Ohm R.A."/>
            <person name="Bhattacharya S.S."/>
            <person name="Shirouzu T."/>
            <person name="Yoshinaga Y."/>
            <person name="Martin F.M."/>
            <person name="Grigoriev I.V."/>
            <person name="Hibbett D.S."/>
        </authorList>
    </citation>
    <scope>NUCLEOTIDE SEQUENCE [LARGE SCALE GENOMIC DNA]</scope>
    <source>
        <strain evidence="1 2">CBS 109695</strain>
    </source>
</reference>
<proteinExistence type="predicted"/>
<protein>
    <submittedName>
        <fullName evidence="1">Uncharacterized protein</fullName>
    </submittedName>
</protein>